<dbReference type="Proteomes" id="UP001595812">
    <property type="component" value="Unassembled WGS sequence"/>
</dbReference>
<dbReference type="NCBIfam" id="TIGR03519">
    <property type="entry name" value="T9SS_PorP_fam"/>
    <property type="match status" value="1"/>
</dbReference>
<dbReference type="RefSeq" id="WP_386097352.1">
    <property type="nucleotide sequence ID" value="NZ_JBHSAT010000004.1"/>
</dbReference>
<sequence>MKFYKNTLKIIALLVFGGLYAQQEPNYALYRYTMNAINPAYAGADGFANLTTNFRSQWSGVQSAPETQTLFYSQPLGNNLGIGLSFVNDQVFVEQNTSFNIDFSYKLQMNEETNLFFGIKAGGSSYSIDRDKFGNFQTADDPALGNIDTGFRPNFGAGLYLMNEKYFLSVSVPHILLSERISNDNGTVSVANEKAHFYFSGGYNFDISEDVEFRPSAMARLVSGAPISADFTAAFRFIDRIEVGAMYRTDSAWAGVAMLSLADWFDLGYAYEASSQDVVSNGSDGTHEVVLRFNFRGDN</sequence>
<accession>A0ABV8AIB2</accession>
<dbReference type="InterPro" id="IPR019861">
    <property type="entry name" value="PorP/SprF_Bacteroidetes"/>
</dbReference>
<comment type="caution">
    <text evidence="1">The sequence shown here is derived from an EMBL/GenBank/DDBJ whole genome shotgun (WGS) entry which is preliminary data.</text>
</comment>
<gene>
    <name evidence="1" type="ORF">ACFOSX_04275</name>
</gene>
<evidence type="ECO:0000313" key="1">
    <source>
        <dbReference type="EMBL" id="MFC3876441.1"/>
    </source>
</evidence>
<dbReference type="EMBL" id="JBHSAT010000004">
    <property type="protein sequence ID" value="MFC3876441.1"/>
    <property type="molecule type" value="Genomic_DNA"/>
</dbReference>
<evidence type="ECO:0000313" key="2">
    <source>
        <dbReference type="Proteomes" id="UP001595812"/>
    </source>
</evidence>
<organism evidence="1 2">
    <name type="scientific">Winogradskyella maritima</name>
    <dbReference type="NCBI Taxonomy" id="1517766"/>
    <lineage>
        <taxon>Bacteria</taxon>
        <taxon>Pseudomonadati</taxon>
        <taxon>Bacteroidota</taxon>
        <taxon>Flavobacteriia</taxon>
        <taxon>Flavobacteriales</taxon>
        <taxon>Flavobacteriaceae</taxon>
        <taxon>Winogradskyella</taxon>
    </lineage>
</organism>
<name>A0ABV8AIB2_9FLAO</name>
<reference evidence="2" key="1">
    <citation type="journal article" date="2019" name="Int. J. Syst. Evol. Microbiol.">
        <title>The Global Catalogue of Microorganisms (GCM) 10K type strain sequencing project: providing services to taxonomists for standard genome sequencing and annotation.</title>
        <authorList>
            <consortium name="The Broad Institute Genomics Platform"/>
            <consortium name="The Broad Institute Genome Sequencing Center for Infectious Disease"/>
            <person name="Wu L."/>
            <person name="Ma J."/>
        </authorList>
    </citation>
    <scope>NUCLEOTIDE SEQUENCE [LARGE SCALE GENOMIC DNA]</scope>
    <source>
        <strain evidence="2">CECT 8979</strain>
    </source>
</reference>
<proteinExistence type="predicted"/>
<dbReference type="Pfam" id="PF11751">
    <property type="entry name" value="PorP_SprF"/>
    <property type="match status" value="1"/>
</dbReference>
<protein>
    <submittedName>
        <fullName evidence="1">Type IX secretion system membrane protein PorP/SprF</fullName>
    </submittedName>
</protein>
<keyword evidence="2" id="KW-1185">Reference proteome</keyword>